<gene>
    <name evidence="1" type="ORF">L2E82_35563</name>
</gene>
<reference evidence="2" key="1">
    <citation type="journal article" date="2022" name="Mol. Ecol. Resour.">
        <title>The genomes of chicory, endive, great burdock and yacon provide insights into Asteraceae palaeo-polyploidization history and plant inulin production.</title>
        <authorList>
            <person name="Fan W."/>
            <person name="Wang S."/>
            <person name="Wang H."/>
            <person name="Wang A."/>
            <person name="Jiang F."/>
            <person name="Liu H."/>
            <person name="Zhao H."/>
            <person name="Xu D."/>
            <person name="Zhang Y."/>
        </authorList>
    </citation>
    <scope>NUCLEOTIDE SEQUENCE [LARGE SCALE GENOMIC DNA]</scope>
    <source>
        <strain evidence="2">cv. Punajuju</strain>
    </source>
</reference>
<sequence length="604" mass="66696">MEDDGPDGVIEIEDQDEEEYEEEAEDDSEEEDDDDSDEEELVPAVVRSPRVSNLVSRAGNWQEPVVLHDDLVDDSSSKKLCKGNLGSQESGGDDGDGDKFNEGEIDGLFCPICMEAWTSDGIHQICCLPCGHIYGLSCIKKWLRQRRSSGKCPQCNRKCELKDVRVLYAARLCVVDEELQKQVRSLEAECASLKKKNAECCKKEVEAAEREANLNIKLKQSQEALKYLKKLLEDRQKESQVSFSYQRRVINGHSVDNGCGSQTPPRIFNLQREFKVDGGRFFDIDSSGQVMIVARRLNGTGGTNLLTKISLVGPDEREDIELPLNTKAVRALCVRPGSRLVLIASLGKKLSVVSTESNNTVLTYDLPVPAWSCSWDISSEHHVYTGLQNGTVLAFDMRQTRTPLESRTGLSINPVHTVISIASSSATKSLLTASQIGLCEWNIGTNEESPYLIPESSNQGVCISLAHSTGDDVVASFRPKVQISADVAFSQSFLTSTEPSGVQGSHIFYKRTGTHSYKKTGSMPAHMDSITLPKSSIVNKPNYGPMFVSANEITSELVFHDIYKMEVVQRLKTPKNQISDVKCTQMRDTCVVGCLSGDVVQLFS</sequence>
<evidence type="ECO:0000313" key="2">
    <source>
        <dbReference type="Proteomes" id="UP001055811"/>
    </source>
</evidence>
<dbReference type="EMBL" id="CM042014">
    <property type="protein sequence ID" value="KAI3723805.1"/>
    <property type="molecule type" value="Genomic_DNA"/>
</dbReference>
<protein>
    <submittedName>
        <fullName evidence="1">Uncharacterized protein</fullName>
    </submittedName>
</protein>
<evidence type="ECO:0000313" key="1">
    <source>
        <dbReference type="EMBL" id="KAI3723805.1"/>
    </source>
</evidence>
<reference evidence="1 2" key="2">
    <citation type="journal article" date="2022" name="Mol. Ecol. Resour.">
        <title>The genomes of chicory, endive, great burdock and yacon provide insights into Asteraceae paleo-polyploidization history and plant inulin production.</title>
        <authorList>
            <person name="Fan W."/>
            <person name="Wang S."/>
            <person name="Wang H."/>
            <person name="Wang A."/>
            <person name="Jiang F."/>
            <person name="Liu H."/>
            <person name="Zhao H."/>
            <person name="Xu D."/>
            <person name="Zhang Y."/>
        </authorList>
    </citation>
    <scope>NUCLEOTIDE SEQUENCE [LARGE SCALE GENOMIC DNA]</scope>
    <source>
        <strain evidence="2">cv. Punajuju</strain>
        <tissue evidence="1">Leaves</tissue>
    </source>
</reference>
<name>A0ACB9BP97_CICIN</name>
<accession>A0ACB9BP97</accession>
<dbReference type="Proteomes" id="UP001055811">
    <property type="component" value="Linkage Group LG06"/>
</dbReference>
<comment type="caution">
    <text evidence="1">The sequence shown here is derived from an EMBL/GenBank/DDBJ whole genome shotgun (WGS) entry which is preliminary data.</text>
</comment>
<proteinExistence type="predicted"/>
<organism evidence="1 2">
    <name type="scientific">Cichorium intybus</name>
    <name type="common">Chicory</name>
    <dbReference type="NCBI Taxonomy" id="13427"/>
    <lineage>
        <taxon>Eukaryota</taxon>
        <taxon>Viridiplantae</taxon>
        <taxon>Streptophyta</taxon>
        <taxon>Embryophyta</taxon>
        <taxon>Tracheophyta</taxon>
        <taxon>Spermatophyta</taxon>
        <taxon>Magnoliopsida</taxon>
        <taxon>eudicotyledons</taxon>
        <taxon>Gunneridae</taxon>
        <taxon>Pentapetalae</taxon>
        <taxon>asterids</taxon>
        <taxon>campanulids</taxon>
        <taxon>Asterales</taxon>
        <taxon>Asteraceae</taxon>
        <taxon>Cichorioideae</taxon>
        <taxon>Cichorieae</taxon>
        <taxon>Cichoriinae</taxon>
        <taxon>Cichorium</taxon>
    </lineage>
</organism>
<keyword evidence="2" id="KW-1185">Reference proteome</keyword>